<dbReference type="Gene3D" id="2.40.30.170">
    <property type="match status" value="1"/>
</dbReference>
<dbReference type="InterPro" id="IPR058647">
    <property type="entry name" value="BSH_CzcB-like"/>
</dbReference>
<reference evidence="8 9" key="1">
    <citation type="submission" date="2016-11" db="EMBL/GenBank/DDBJ databases">
        <authorList>
            <person name="Jaros S."/>
            <person name="Januszkiewicz K."/>
            <person name="Wedrychowicz H."/>
        </authorList>
    </citation>
    <scope>NUCLEOTIDE SEQUENCE [LARGE SCALE GENOMIC DNA]</scope>
    <source>
        <strain evidence="8 9">DSM 18772</strain>
    </source>
</reference>
<evidence type="ECO:0000259" key="7">
    <source>
        <dbReference type="Pfam" id="PF25975"/>
    </source>
</evidence>
<evidence type="ECO:0000259" key="5">
    <source>
        <dbReference type="Pfam" id="PF25954"/>
    </source>
</evidence>
<dbReference type="FunFam" id="2.40.30.170:FF:000010">
    <property type="entry name" value="Efflux RND transporter periplasmic adaptor subunit"/>
    <property type="match status" value="1"/>
</dbReference>
<evidence type="ECO:0000313" key="8">
    <source>
        <dbReference type="EMBL" id="SHJ31890.1"/>
    </source>
</evidence>
<dbReference type="Pfam" id="PF25973">
    <property type="entry name" value="BSH_CzcB"/>
    <property type="match status" value="1"/>
</dbReference>
<accession>A0A1M6IBU2</accession>
<evidence type="ECO:0000259" key="6">
    <source>
        <dbReference type="Pfam" id="PF25973"/>
    </source>
</evidence>
<organism evidence="8 9">
    <name type="scientific">Rubritalea squalenifaciens DSM 18772</name>
    <dbReference type="NCBI Taxonomy" id="1123071"/>
    <lineage>
        <taxon>Bacteria</taxon>
        <taxon>Pseudomonadati</taxon>
        <taxon>Verrucomicrobiota</taxon>
        <taxon>Verrucomicrobiia</taxon>
        <taxon>Verrucomicrobiales</taxon>
        <taxon>Rubritaleaceae</taxon>
        <taxon>Rubritalea</taxon>
    </lineage>
</organism>
<dbReference type="InterPro" id="IPR051909">
    <property type="entry name" value="MFP_Cation_Efflux"/>
</dbReference>
<dbReference type="GO" id="GO:0046914">
    <property type="term" value="F:transition metal ion binding"/>
    <property type="evidence" value="ECO:0007669"/>
    <property type="project" value="TreeGrafter"/>
</dbReference>
<dbReference type="GO" id="GO:0015679">
    <property type="term" value="P:plasma membrane copper ion transport"/>
    <property type="evidence" value="ECO:0007669"/>
    <property type="project" value="TreeGrafter"/>
</dbReference>
<evidence type="ECO:0000259" key="4">
    <source>
        <dbReference type="Pfam" id="PF25893"/>
    </source>
</evidence>
<dbReference type="Gene3D" id="2.40.50.100">
    <property type="match status" value="1"/>
</dbReference>
<evidence type="ECO:0000313" key="9">
    <source>
        <dbReference type="Proteomes" id="UP000184510"/>
    </source>
</evidence>
<dbReference type="Pfam" id="PF25893">
    <property type="entry name" value="HH_CzcB"/>
    <property type="match status" value="1"/>
</dbReference>
<keyword evidence="2" id="KW-0813">Transport</keyword>
<dbReference type="InterPro" id="IPR058648">
    <property type="entry name" value="HH_CzcB-like"/>
</dbReference>
<dbReference type="InParanoid" id="A0A1M6IBU2"/>
<protein>
    <submittedName>
        <fullName evidence="8">Membrane fusion protein, cobalt-zinc-cadmium efflux system</fullName>
    </submittedName>
</protein>
<dbReference type="Gene3D" id="2.40.420.20">
    <property type="match status" value="1"/>
</dbReference>
<evidence type="ECO:0000256" key="1">
    <source>
        <dbReference type="ARBA" id="ARBA00009477"/>
    </source>
</evidence>
<evidence type="ECO:0000256" key="3">
    <source>
        <dbReference type="SAM" id="SignalP"/>
    </source>
</evidence>
<evidence type="ECO:0000256" key="2">
    <source>
        <dbReference type="ARBA" id="ARBA00022448"/>
    </source>
</evidence>
<dbReference type="Proteomes" id="UP000184510">
    <property type="component" value="Unassembled WGS sequence"/>
</dbReference>
<dbReference type="Pfam" id="PF25975">
    <property type="entry name" value="CzcB_C"/>
    <property type="match status" value="1"/>
</dbReference>
<dbReference type="PROSITE" id="PS51257">
    <property type="entry name" value="PROKAR_LIPOPROTEIN"/>
    <property type="match status" value="1"/>
</dbReference>
<feature type="domain" description="CzcB-like barrel-sandwich hybrid" evidence="6">
    <location>
        <begin position="207"/>
        <end position="357"/>
    </location>
</feature>
<keyword evidence="3" id="KW-0732">Signal</keyword>
<dbReference type="Pfam" id="PF25954">
    <property type="entry name" value="Beta-barrel_RND_2"/>
    <property type="match status" value="1"/>
</dbReference>
<name>A0A1M6IBU2_9BACT</name>
<dbReference type="GO" id="GO:0016020">
    <property type="term" value="C:membrane"/>
    <property type="evidence" value="ECO:0007669"/>
    <property type="project" value="InterPro"/>
</dbReference>
<dbReference type="RefSeq" id="WP_143183343.1">
    <property type="nucleotide sequence ID" value="NZ_FQYR01000003.1"/>
</dbReference>
<feature type="domain" description="CusB-like beta-barrel" evidence="5">
    <location>
        <begin position="360"/>
        <end position="434"/>
    </location>
</feature>
<dbReference type="PANTHER" id="PTHR30097">
    <property type="entry name" value="CATION EFFLUX SYSTEM PROTEIN CUSB"/>
    <property type="match status" value="1"/>
</dbReference>
<dbReference type="OrthoDB" id="176710at2"/>
<dbReference type="GO" id="GO:0022857">
    <property type="term" value="F:transmembrane transporter activity"/>
    <property type="evidence" value="ECO:0007669"/>
    <property type="project" value="InterPro"/>
</dbReference>
<sequence length="521" mass="55440">MKLIPKLSQAIGLGILTFFFAACNAEKNETNTKSESTEASEKSSDGEIEVHAVAACPTGEGCFICDASKRDAKRLWCKEHDRYEDRCFLCHPEIKDPKRLYCTEHGVYEDECYLCHPELKGDKAGVAAPSAPANALMCNEHGVLEKECAICQPQLAASLKAGESLKIRVASAESMEKVGVKVSNPETTTGQPAVEAYATVDYNQNKVAKITPLVEGIVQKIAVVPGQKVAAGEILGTVNSPDFAEMKSRFLSANAAKKLAGLQVIRERKLADKQISAAADLEAAEAAAEVADVDLSTARQRLLNLGLSENEINLLASDGRPTSLLTLKAPFAGTIVDRDVSVGERIEPGEAIFVLADLSTMWLELSIPARDAAGLTPGMEVSATFTDIPDTVITGELVWIASAVDEKSRRIQARALVIAPPAALRKGLYGDARIHLGKASPTLAVPTGAIQTIDGVPFVFVRKEPALYAATRVEITHGAASGELTAIRSGLTPGDKIVSQGSYILRSEFLKSLLGAGCVDD</sequence>
<comment type="similarity">
    <text evidence="1">Belongs to the membrane fusion protein (MFP) (TC 8.A.1) family.</text>
</comment>
<dbReference type="InterPro" id="IPR006143">
    <property type="entry name" value="RND_pump_MFP"/>
</dbReference>
<dbReference type="InterPro" id="IPR058792">
    <property type="entry name" value="Beta-barrel_RND_2"/>
</dbReference>
<proteinExistence type="inferred from homology"/>
<dbReference type="STRING" id="1123071.SAMN02745181_1749"/>
<keyword evidence="9" id="KW-1185">Reference proteome</keyword>
<dbReference type="SUPFAM" id="SSF111369">
    <property type="entry name" value="HlyD-like secretion proteins"/>
    <property type="match status" value="1"/>
</dbReference>
<feature type="domain" description="CzcB-like C-terminal circularly permuted SH3-like" evidence="7">
    <location>
        <begin position="443"/>
        <end position="506"/>
    </location>
</feature>
<dbReference type="InterPro" id="IPR058649">
    <property type="entry name" value="CzcB_C"/>
</dbReference>
<dbReference type="EMBL" id="FQYR01000003">
    <property type="protein sequence ID" value="SHJ31890.1"/>
    <property type="molecule type" value="Genomic_DNA"/>
</dbReference>
<dbReference type="GO" id="GO:0030288">
    <property type="term" value="C:outer membrane-bounded periplasmic space"/>
    <property type="evidence" value="ECO:0007669"/>
    <property type="project" value="TreeGrafter"/>
</dbReference>
<dbReference type="AlphaFoldDB" id="A0A1M6IBU2"/>
<feature type="chain" id="PRO_5012951834" evidence="3">
    <location>
        <begin position="25"/>
        <end position="521"/>
    </location>
</feature>
<dbReference type="NCBIfam" id="TIGR01730">
    <property type="entry name" value="RND_mfp"/>
    <property type="match status" value="1"/>
</dbReference>
<feature type="signal peptide" evidence="3">
    <location>
        <begin position="1"/>
        <end position="24"/>
    </location>
</feature>
<dbReference type="PANTHER" id="PTHR30097:SF4">
    <property type="entry name" value="SLR6042 PROTEIN"/>
    <property type="match status" value="1"/>
</dbReference>
<dbReference type="Gene3D" id="1.10.287.470">
    <property type="entry name" value="Helix hairpin bin"/>
    <property type="match status" value="1"/>
</dbReference>
<feature type="domain" description="CzcB-like alpha-helical hairpin" evidence="4">
    <location>
        <begin position="245"/>
        <end position="303"/>
    </location>
</feature>
<dbReference type="GO" id="GO:0060003">
    <property type="term" value="P:copper ion export"/>
    <property type="evidence" value="ECO:0007669"/>
    <property type="project" value="TreeGrafter"/>
</dbReference>
<gene>
    <name evidence="8" type="ORF">SAMN02745181_1749</name>
</gene>